<dbReference type="Proteomes" id="UP000198672">
    <property type="component" value="Unassembled WGS sequence"/>
</dbReference>
<dbReference type="RefSeq" id="WP_091332369.1">
    <property type="nucleotide sequence ID" value="NZ_FNOW01000007.1"/>
</dbReference>
<keyword evidence="2" id="KW-1185">Reference proteome</keyword>
<dbReference type="STRING" id="61595.SAMN05421644_1075"/>
<protein>
    <submittedName>
        <fullName evidence="1">Uncharacterized protein</fullName>
    </submittedName>
</protein>
<dbReference type="OrthoDB" id="8779896at2"/>
<evidence type="ECO:0000313" key="1">
    <source>
        <dbReference type="EMBL" id="SDX57436.1"/>
    </source>
</evidence>
<gene>
    <name evidence="1" type="ORF">SAMN05421644_1075</name>
</gene>
<accession>A0A1H3CTL6</accession>
<proteinExistence type="predicted"/>
<name>A0A1H3CTL6_ALLWA</name>
<dbReference type="AlphaFoldDB" id="A0A1H3CTL6"/>
<evidence type="ECO:0000313" key="2">
    <source>
        <dbReference type="Proteomes" id="UP000198672"/>
    </source>
</evidence>
<sequence>MGEWSEYFEDFPEENPANWANVQFIHSNSEEAITIAHAKKLQNLLKNRVATEQTKLDAEICQIIQKHSKR</sequence>
<dbReference type="EMBL" id="FNOW01000007">
    <property type="protein sequence ID" value="SDX57436.1"/>
    <property type="molecule type" value="Genomic_DNA"/>
</dbReference>
<organism evidence="1 2">
    <name type="scientific">Allochromatium warmingii</name>
    <name type="common">Chromatium warmingii</name>
    <dbReference type="NCBI Taxonomy" id="61595"/>
    <lineage>
        <taxon>Bacteria</taxon>
        <taxon>Pseudomonadati</taxon>
        <taxon>Pseudomonadota</taxon>
        <taxon>Gammaproteobacteria</taxon>
        <taxon>Chromatiales</taxon>
        <taxon>Chromatiaceae</taxon>
        <taxon>Allochromatium</taxon>
    </lineage>
</organism>
<reference evidence="2" key="1">
    <citation type="submission" date="2016-10" db="EMBL/GenBank/DDBJ databases">
        <authorList>
            <person name="Varghese N."/>
            <person name="Submissions S."/>
        </authorList>
    </citation>
    <scope>NUCLEOTIDE SEQUENCE [LARGE SCALE GENOMIC DNA]</scope>
    <source>
        <strain evidence="2">DSM 173</strain>
    </source>
</reference>